<protein>
    <submittedName>
        <fullName evidence="11">Zinc finger protein, putative</fullName>
    </submittedName>
</protein>
<dbReference type="Gene3D" id="2.60.40.2690">
    <property type="match status" value="1"/>
</dbReference>
<dbReference type="VEuPathDB" id="TriTrypDB:BSAL_94360"/>
<keyword evidence="7" id="KW-0508">mRNA splicing</keyword>
<dbReference type="InterPro" id="IPR003604">
    <property type="entry name" value="Matrin/U1-like-C_Znf_C2H2"/>
</dbReference>
<evidence type="ECO:0000256" key="6">
    <source>
        <dbReference type="ARBA" id="ARBA00022833"/>
    </source>
</evidence>
<evidence type="ECO:0000313" key="12">
    <source>
        <dbReference type="Proteomes" id="UP000051952"/>
    </source>
</evidence>
<feature type="region of interest" description="Disordered" evidence="9">
    <location>
        <begin position="50"/>
        <end position="70"/>
    </location>
</feature>
<evidence type="ECO:0000256" key="7">
    <source>
        <dbReference type="ARBA" id="ARBA00023187"/>
    </source>
</evidence>
<name>A0A0S4J697_BODSA</name>
<evidence type="ECO:0000256" key="3">
    <source>
        <dbReference type="ARBA" id="ARBA00022723"/>
    </source>
</evidence>
<dbReference type="InterPro" id="IPR036236">
    <property type="entry name" value="Znf_C2H2_sf"/>
</dbReference>
<dbReference type="GO" id="GO:0071013">
    <property type="term" value="C:catalytic step 2 spliceosome"/>
    <property type="evidence" value="ECO:0007669"/>
    <property type="project" value="TreeGrafter"/>
</dbReference>
<dbReference type="GO" id="GO:0005686">
    <property type="term" value="C:U2 snRNP"/>
    <property type="evidence" value="ECO:0007669"/>
    <property type="project" value="TreeGrafter"/>
</dbReference>
<dbReference type="SMART" id="SM00451">
    <property type="entry name" value="ZnF_U1"/>
    <property type="match status" value="1"/>
</dbReference>
<evidence type="ECO:0000256" key="2">
    <source>
        <dbReference type="ARBA" id="ARBA00022664"/>
    </source>
</evidence>
<dbReference type="GO" id="GO:0000245">
    <property type="term" value="P:spliceosomal complex assembly"/>
    <property type="evidence" value="ECO:0007669"/>
    <property type="project" value="TreeGrafter"/>
</dbReference>
<dbReference type="GO" id="GO:0003676">
    <property type="term" value="F:nucleic acid binding"/>
    <property type="evidence" value="ECO:0007669"/>
    <property type="project" value="InterPro"/>
</dbReference>
<dbReference type="EMBL" id="CYKH01001375">
    <property type="protein sequence ID" value="CUG86710.1"/>
    <property type="molecule type" value="Genomic_DNA"/>
</dbReference>
<evidence type="ECO:0000256" key="1">
    <source>
        <dbReference type="ARBA" id="ARBA00008995"/>
    </source>
</evidence>
<organism evidence="11 12">
    <name type="scientific">Bodo saltans</name>
    <name type="common">Flagellated protozoan</name>
    <dbReference type="NCBI Taxonomy" id="75058"/>
    <lineage>
        <taxon>Eukaryota</taxon>
        <taxon>Discoba</taxon>
        <taxon>Euglenozoa</taxon>
        <taxon>Kinetoplastea</taxon>
        <taxon>Metakinetoplastina</taxon>
        <taxon>Eubodonida</taxon>
        <taxon>Bodonidae</taxon>
        <taxon>Bodo</taxon>
    </lineage>
</organism>
<dbReference type="Gene3D" id="3.30.160.60">
    <property type="entry name" value="Classic Zinc Finger"/>
    <property type="match status" value="1"/>
</dbReference>
<gene>
    <name evidence="11" type="ORF">BSAL_94360</name>
</gene>
<dbReference type="PANTHER" id="PTHR23205:SF0">
    <property type="entry name" value="SPLICING FACTOR 3A SUBUNIT 2"/>
    <property type="match status" value="1"/>
</dbReference>
<dbReference type="InterPro" id="IPR013087">
    <property type="entry name" value="Znf_C2H2_type"/>
</dbReference>
<keyword evidence="2" id="KW-0507">mRNA processing</keyword>
<sequence>MSLRALDPVAMAKASPYYARNHMGKAMCNLCNVVCTDEPHFLAHLEGKRHSSELEGRDRRNAKRKRLEQEEEEFEAAKARAEASKAADRLMASGGARMSLAPHGKPKHTFRTETDPESQTCKVWLEFYFNVVPEDTRPLHRWRSSREVSDEPEDDVVFLIVACEGYESIALKFPKLTRSTEIDSDNGQYSCRWDPLKKVYAIYFVIG</sequence>
<evidence type="ECO:0000256" key="8">
    <source>
        <dbReference type="ARBA" id="ARBA00023242"/>
    </source>
</evidence>
<dbReference type="GO" id="GO:0008270">
    <property type="term" value="F:zinc ion binding"/>
    <property type="evidence" value="ECO:0007669"/>
    <property type="project" value="UniProtKB-KW"/>
</dbReference>
<keyword evidence="5" id="KW-0863">Zinc-finger</keyword>
<evidence type="ECO:0000259" key="10">
    <source>
        <dbReference type="SMART" id="SM00451"/>
    </source>
</evidence>
<dbReference type="Pfam" id="PF12874">
    <property type="entry name" value="zf-met"/>
    <property type="match status" value="1"/>
</dbReference>
<dbReference type="SUPFAM" id="SSF57667">
    <property type="entry name" value="beta-beta-alpha zinc fingers"/>
    <property type="match status" value="1"/>
</dbReference>
<keyword evidence="6" id="KW-0862">Zinc</keyword>
<comment type="similarity">
    <text evidence="1">Belongs to the SF3A2 family.</text>
</comment>
<keyword evidence="8" id="KW-0539">Nucleus</keyword>
<dbReference type="GO" id="GO:0071004">
    <property type="term" value="C:U2-type prespliceosome"/>
    <property type="evidence" value="ECO:0007669"/>
    <property type="project" value="TreeGrafter"/>
</dbReference>
<dbReference type="OrthoDB" id="10250970at2759"/>
<reference evidence="12" key="1">
    <citation type="submission" date="2015-09" db="EMBL/GenBank/DDBJ databases">
        <authorList>
            <consortium name="Pathogen Informatics"/>
        </authorList>
    </citation>
    <scope>NUCLEOTIDE SEQUENCE [LARGE SCALE GENOMIC DNA]</scope>
    <source>
        <strain evidence="12">Lake Konstanz</strain>
    </source>
</reference>
<evidence type="ECO:0000256" key="5">
    <source>
        <dbReference type="ARBA" id="ARBA00022771"/>
    </source>
</evidence>
<evidence type="ECO:0000256" key="9">
    <source>
        <dbReference type="SAM" id="MobiDB-lite"/>
    </source>
</evidence>
<proteinExistence type="inferred from homology"/>
<dbReference type="Proteomes" id="UP000051952">
    <property type="component" value="Unassembled WGS sequence"/>
</dbReference>
<feature type="domain" description="U1-type" evidence="10">
    <location>
        <begin position="23"/>
        <end position="57"/>
    </location>
</feature>
<keyword evidence="12" id="KW-1185">Reference proteome</keyword>
<evidence type="ECO:0000313" key="11">
    <source>
        <dbReference type="EMBL" id="CUG86710.1"/>
    </source>
</evidence>
<dbReference type="Pfam" id="PF16835">
    <property type="entry name" value="SF3A2"/>
    <property type="match status" value="1"/>
</dbReference>
<accession>A0A0S4J697</accession>
<dbReference type="OMA" id="PFIRIVS"/>
<dbReference type="AlphaFoldDB" id="A0A0S4J697"/>
<dbReference type="PANTHER" id="PTHR23205">
    <property type="entry name" value="SPLICING FACTOR 3A SUBUNIT 2"/>
    <property type="match status" value="1"/>
</dbReference>
<keyword evidence="4" id="KW-0747">Spliceosome</keyword>
<evidence type="ECO:0000256" key="4">
    <source>
        <dbReference type="ARBA" id="ARBA00022728"/>
    </source>
</evidence>
<feature type="compositionally biased region" description="Basic and acidic residues" evidence="9">
    <location>
        <begin position="50"/>
        <end position="59"/>
    </location>
</feature>
<dbReference type="InterPro" id="IPR052092">
    <property type="entry name" value="SF3A2"/>
</dbReference>
<dbReference type="InterPro" id="IPR031781">
    <property type="entry name" value="SF3A2_dom"/>
</dbReference>
<keyword evidence="3" id="KW-0479">Metal-binding</keyword>